<keyword evidence="2" id="KW-1185">Reference proteome</keyword>
<evidence type="ECO:0000313" key="2">
    <source>
        <dbReference type="Proteomes" id="UP001597205"/>
    </source>
</evidence>
<dbReference type="RefSeq" id="WP_380895163.1">
    <property type="nucleotide sequence ID" value="NZ_JBHTKY010000006.1"/>
</dbReference>
<gene>
    <name evidence="1" type="ORF">ACFQ2C_06380</name>
</gene>
<sequence length="252" mass="29335">MKQDLFRILRDCYVYASRERSFRASHIALYLYIVNLSNRLGWKTEVGLPTDIVMDTLSISNYRSYKKLLDDLIRLKLIEIVSRSTNQHTACVVAINFAFNNASVEINRAGDKVMSIAESEQSSHNKTNKDNKKVKYQKDIIVCLNFYKDFYQTHISNHVIIGDSEEESLLSLLIKLDEYKGHIQSPSSLTVLFQEFITAVYALNNAFYRKHFTLTVLSKRFNDILNDILMKNKQKTPDDGHVYIKPKYWSEK</sequence>
<accession>A0ABW3RJ59</accession>
<comment type="caution">
    <text evidence="1">The sequence shown here is derived from an EMBL/GenBank/DDBJ whole genome shotgun (WGS) entry which is preliminary data.</text>
</comment>
<organism evidence="1 2">
    <name type="scientific">Sphingobacterium daejeonense</name>
    <dbReference type="NCBI Taxonomy" id="371142"/>
    <lineage>
        <taxon>Bacteria</taxon>
        <taxon>Pseudomonadati</taxon>
        <taxon>Bacteroidota</taxon>
        <taxon>Sphingobacteriia</taxon>
        <taxon>Sphingobacteriales</taxon>
        <taxon>Sphingobacteriaceae</taxon>
        <taxon>Sphingobacterium</taxon>
    </lineage>
</organism>
<reference evidence="2" key="1">
    <citation type="journal article" date="2019" name="Int. J. Syst. Evol. Microbiol.">
        <title>The Global Catalogue of Microorganisms (GCM) 10K type strain sequencing project: providing services to taxonomists for standard genome sequencing and annotation.</title>
        <authorList>
            <consortium name="The Broad Institute Genomics Platform"/>
            <consortium name="The Broad Institute Genome Sequencing Center for Infectious Disease"/>
            <person name="Wu L."/>
            <person name="Ma J."/>
        </authorList>
    </citation>
    <scope>NUCLEOTIDE SEQUENCE [LARGE SCALE GENOMIC DNA]</scope>
    <source>
        <strain evidence="2">CCUG 52468</strain>
    </source>
</reference>
<dbReference type="Proteomes" id="UP001597205">
    <property type="component" value="Unassembled WGS sequence"/>
</dbReference>
<name>A0ABW3RJ59_9SPHI</name>
<dbReference type="EMBL" id="JBHTKY010000006">
    <property type="protein sequence ID" value="MFD1165229.1"/>
    <property type="molecule type" value="Genomic_DNA"/>
</dbReference>
<proteinExistence type="predicted"/>
<protein>
    <submittedName>
        <fullName evidence="1">Uncharacterized protein</fullName>
    </submittedName>
</protein>
<evidence type="ECO:0000313" key="1">
    <source>
        <dbReference type="EMBL" id="MFD1165229.1"/>
    </source>
</evidence>